<evidence type="ECO:0000259" key="1">
    <source>
        <dbReference type="Pfam" id="PF18730"/>
    </source>
</evidence>
<dbReference type="AlphaFoldDB" id="B3PFV2"/>
<accession>B3PFV2</accession>
<reference evidence="2 3" key="1">
    <citation type="journal article" date="2008" name="J. Bacteriol.">
        <title>Insights into plant cell wall degradation from the genome sequence of the soil bacterium Cellvibrio japonicus.</title>
        <authorList>
            <person name="Deboy R.T."/>
            <person name="Mongodin E.F."/>
            <person name="Fouts D.E."/>
            <person name="Tailford L.E."/>
            <person name="Khouri H."/>
            <person name="Emerson J.B."/>
            <person name="Mohamoud Y."/>
            <person name="Watkins K."/>
            <person name="Henrissat B."/>
            <person name="Gilbert H.J."/>
            <person name="Nelson K.E."/>
        </authorList>
    </citation>
    <scope>NUCLEOTIDE SEQUENCE [LARGE SCALE GENOMIC DNA]</scope>
    <source>
        <strain evidence="2 3">Ueda107</strain>
    </source>
</reference>
<evidence type="ECO:0000313" key="3">
    <source>
        <dbReference type="Proteomes" id="UP000001036"/>
    </source>
</evidence>
<dbReference type="Pfam" id="PF18730">
    <property type="entry name" value="HEPN_Cthe2314"/>
    <property type="match status" value="1"/>
</dbReference>
<dbReference type="HOGENOM" id="CLU_1018178_0_0_6"/>
<evidence type="ECO:0000313" key="2">
    <source>
        <dbReference type="EMBL" id="ACE84873.1"/>
    </source>
</evidence>
<feature type="domain" description="Cthe-2314-like HEPN" evidence="1">
    <location>
        <begin position="47"/>
        <end position="221"/>
    </location>
</feature>
<dbReference type="Proteomes" id="UP000001036">
    <property type="component" value="Chromosome"/>
</dbReference>
<protein>
    <recommendedName>
        <fullName evidence="1">Cthe-2314-like HEPN domain-containing protein</fullName>
    </recommendedName>
</protein>
<sequence length="273" mass="31074">MANVASQSIFLALIEKDISIHFMKRLAHIDSDGCPSPSILNDPRHVYVLDVHHKAGNVYRSITTAKSIVKQIEQTPPDQWLESVRLSRYRFIQQCLDHYSLVLFSALDRALLLANLLMDIQLPEKEVTFKKIIKPIRQRCSNTATMLGDLYEKTGKLADHRNFYSHRGESRNAGRLSSIHRVKVITQLFNVPTDTVKFHDAEADSELRDILQMEIDEIELAVVSFLDVISSFYVAGIDKLGGLDIPDESEIQRAQQAIRYFEGGERPSFMDNS</sequence>
<name>B3PFV2_CELJU</name>
<proteinExistence type="predicted"/>
<organism evidence="2 3">
    <name type="scientific">Cellvibrio japonicus (strain Ueda107)</name>
    <name type="common">Pseudomonas fluorescens subsp. cellulosa</name>
    <dbReference type="NCBI Taxonomy" id="498211"/>
    <lineage>
        <taxon>Bacteria</taxon>
        <taxon>Pseudomonadati</taxon>
        <taxon>Pseudomonadota</taxon>
        <taxon>Gammaproteobacteria</taxon>
        <taxon>Cellvibrionales</taxon>
        <taxon>Cellvibrionaceae</taxon>
        <taxon>Cellvibrio</taxon>
    </lineage>
</organism>
<keyword evidence="3" id="KW-1185">Reference proteome</keyword>
<dbReference type="InterPro" id="IPR041394">
    <property type="entry name" value="HEPN_Cthe2314"/>
</dbReference>
<dbReference type="STRING" id="498211.CJA_1817"/>
<gene>
    <name evidence="2" type="ordered locus">CJA_1817</name>
</gene>
<dbReference type="EMBL" id="CP000934">
    <property type="protein sequence ID" value="ACE84873.1"/>
    <property type="molecule type" value="Genomic_DNA"/>
</dbReference>
<dbReference type="KEGG" id="cja:CJA_1817"/>